<dbReference type="Proteomes" id="UP000095282">
    <property type="component" value="Unplaced"/>
</dbReference>
<evidence type="ECO:0000313" key="3">
    <source>
        <dbReference type="Proteomes" id="UP000095282"/>
    </source>
</evidence>
<dbReference type="PANTHER" id="PTHR21453">
    <property type="entry name" value="DUF19 DOMAIN-CONTAINING PROTEIN-RELATED-RELATED"/>
    <property type="match status" value="1"/>
</dbReference>
<keyword evidence="1" id="KW-0732">Signal</keyword>
<dbReference type="InterPro" id="IPR002542">
    <property type="entry name" value="T20D4.11-like_dom"/>
</dbReference>
<feature type="signal peptide" evidence="1">
    <location>
        <begin position="1"/>
        <end position="16"/>
    </location>
</feature>
<dbReference type="PANTHER" id="PTHR21453:SF4">
    <property type="entry name" value="DUF19 DOMAIN-CONTAINING PROTEIN"/>
    <property type="match status" value="1"/>
</dbReference>
<dbReference type="eggNOG" id="ENOG502TFQP">
    <property type="taxonomic scope" value="Eukaryota"/>
</dbReference>
<accession>A0A1I7UJB4</accession>
<dbReference type="AlphaFoldDB" id="A0A1I7UJB4"/>
<organism evidence="3 4">
    <name type="scientific">Caenorhabditis tropicalis</name>
    <dbReference type="NCBI Taxonomy" id="1561998"/>
    <lineage>
        <taxon>Eukaryota</taxon>
        <taxon>Metazoa</taxon>
        <taxon>Ecdysozoa</taxon>
        <taxon>Nematoda</taxon>
        <taxon>Chromadorea</taxon>
        <taxon>Rhabditida</taxon>
        <taxon>Rhabditina</taxon>
        <taxon>Rhabditomorpha</taxon>
        <taxon>Rhabditoidea</taxon>
        <taxon>Rhabditidae</taxon>
        <taxon>Peloderinae</taxon>
        <taxon>Caenorhabditis</taxon>
    </lineage>
</organism>
<evidence type="ECO:0000259" key="2">
    <source>
        <dbReference type="Pfam" id="PF01579"/>
    </source>
</evidence>
<feature type="chain" id="PRO_5009308989" evidence="1">
    <location>
        <begin position="17"/>
        <end position="195"/>
    </location>
</feature>
<protein>
    <submittedName>
        <fullName evidence="4">DUF19 domain-containing protein</fullName>
    </submittedName>
</protein>
<proteinExistence type="predicted"/>
<sequence length="195" mass="22006">MISLFIISFLVSSALGASVATEDSKDHNCTLGDGFKALSCIFKMQDFLEKVEHLNLDNKEETGNFKSSCSSLENCFTALDCRTSDKKTSDISGMIKVYCDTIVFISTDFVECSDKLEETNSNCFENWDPFPDNSKENDETKKEEKRKVACKNFFGKDNCLKDEITKTCSEQEWNGFKNHFISLSNITTQCDFSGL</sequence>
<evidence type="ECO:0000313" key="4">
    <source>
        <dbReference type="WBParaSite" id="Csp11.Scaffold629.g9897.t1"/>
    </source>
</evidence>
<dbReference type="Pfam" id="PF01579">
    <property type="entry name" value="DUF19"/>
    <property type="match status" value="1"/>
</dbReference>
<feature type="domain" description="T20D4.11-like" evidence="2">
    <location>
        <begin position="29"/>
        <end position="191"/>
    </location>
</feature>
<keyword evidence="3" id="KW-1185">Reference proteome</keyword>
<dbReference type="PIRSF" id="PIRSF015697">
    <property type="entry name" value="UCP015697"/>
    <property type="match status" value="1"/>
</dbReference>
<reference evidence="4" key="1">
    <citation type="submission" date="2016-11" db="UniProtKB">
        <authorList>
            <consortium name="WormBaseParasite"/>
        </authorList>
    </citation>
    <scope>IDENTIFICATION</scope>
</reference>
<name>A0A1I7UJB4_9PELO</name>
<dbReference type="WBParaSite" id="Csp11.Scaffold629.g9897.t1">
    <property type="protein sequence ID" value="Csp11.Scaffold629.g9897.t1"/>
    <property type="gene ID" value="Csp11.Scaffold629.g9897"/>
</dbReference>
<dbReference type="InterPro" id="IPR016638">
    <property type="entry name" value="UPF0376"/>
</dbReference>
<evidence type="ECO:0000256" key="1">
    <source>
        <dbReference type="SAM" id="SignalP"/>
    </source>
</evidence>